<dbReference type="Pfam" id="PF00931">
    <property type="entry name" value="NB-ARC"/>
    <property type="match status" value="1"/>
</dbReference>
<feature type="region of interest" description="Disordered" evidence="1">
    <location>
        <begin position="173"/>
        <end position="210"/>
    </location>
</feature>
<organism evidence="3 4">
    <name type="scientific">Miscanthus lutarioriparius</name>
    <dbReference type="NCBI Taxonomy" id="422564"/>
    <lineage>
        <taxon>Eukaryota</taxon>
        <taxon>Viridiplantae</taxon>
        <taxon>Streptophyta</taxon>
        <taxon>Embryophyta</taxon>
        <taxon>Tracheophyta</taxon>
        <taxon>Spermatophyta</taxon>
        <taxon>Magnoliopsida</taxon>
        <taxon>Liliopsida</taxon>
        <taxon>Poales</taxon>
        <taxon>Poaceae</taxon>
        <taxon>PACMAD clade</taxon>
        <taxon>Panicoideae</taxon>
        <taxon>Andropogonodae</taxon>
        <taxon>Andropogoneae</taxon>
        <taxon>Saccharinae</taxon>
        <taxon>Miscanthus</taxon>
    </lineage>
</organism>
<proteinExistence type="predicted"/>
<dbReference type="Proteomes" id="UP000604825">
    <property type="component" value="Unassembled WGS sequence"/>
</dbReference>
<accession>A0A811QSZ4</accession>
<dbReference type="PANTHER" id="PTHR36766:SF40">
    <property type="entry name" value="DISEASE RESISTANCE PROTEIN RGA3"/>
    <property type="match status" value="1"/>
</dbReference>
<feature type="domain" description="NB-ARC" evidence="2">
    <location>
        <begin position="215"/>
        <end position="308"/>
    </location>
</feature>
<gene>
    <name evidence="3" type="ORF">NCGR_LOCUS45589</name>
</gene>
<reference evidence="3" key="1">
    <citation type="submission" date="2020-10" db="EMBL/GenBank/DDBJ databases">
        <authorList>
            <person name="Han B."/>
            <person name="Lu T."/>
            <person name="Zhao Q."/>
            <person name="Huang X."/>
            <person name="Zhao Y."/>
        </authorList>
    </citation>
    <scope>NUCLEOTIDE SEQUENCE</scope>
</reference>
<sequence length="364" mass="40638">MEALQWILSAGTSFFKGIHLSNDLERLRATLPKARMLICRSEWGMFKDKQLAKLLSHLKDTTYYAEDLLRQLDDQVLRQRIEDANRSRAGRIKETQDKLDKVVAEIEGMLNLMGLMSVEPSQIMPETSSVISALEVVGREAERNQLIEMLGVMIGRETQRDQVVKLLGVPLTRGRRSAGSNGKRAAAGSGVASTSRAKQSRGNSGRAGHAEMNCKSNVSVIPIVGVGGVGKTTLAQYIYNDPRVKNHFSVIIWVCVSDFFDKKRITREIIESIPGEEFNPSSSCSLDALHVKLMDRLKRCPKFLLVLDYCRRPCNAARIKTFTQGFIYASMGPHKRVLARVLVRQPFSAYTACVEARGHAMRPT</sequence>
<keyword evidence="4" id="KW-1185">Reference proteome</keyword>
<dbReference type="InterPro" id="IPR002182">
    <property type="entry name" value="NB-ARC"/>
</dbReference>
<name>A0A811QSZ4_9POAL</name>
<evidence type="ECO:0000259" key="2">
    <source>
        <dbReference type="Pfam" id="PF00931"/>
    </source>
</evidence>
<evidence type="ECO:0000313" key="3">
    <source>
        <dbReference type="EMBL" id="CAD6262216.1"/>
    </source>
</evidence>
<dbReference type="InterPro" id="IPR027417">
    <property type="entry name" value="P-loop_NTPase"/>
</dbReference>
<feature type="compositionally biased region" description="Polar residues" evidence="1">
    <location>
        <begin position="191"/>
        <end position="203"/>
    </location>
</feature>
<comment type="caution">
    <text evidence="3">The sequence shown here is derived from an EMBL/GenBank/DDBJ whole genome shotgun (WGS) entry which is preliminary data.</text>
</comment>
<dbReference type="AlphaFoldDB" id="A0A811QSZ4"/>
<dbReference type="EMBL" id="CAJGYO010000012">
    <property type="protein sequence ID" value="CAD6262216.1"/>
    <property type="molecule type" value="Genomic_DNA"/>
</dbReference>
<dbReference type="PANTHER" id="PTHR36766">
    <property type="entry name" value="PLANT BROAD-SPECTRUM MILDEW RESISTANCE PROTEIN RPW8"/>
    <property type="match status" value="1"/>
</dbReference>
<protein>
    <recommendedName>
        <fullName evidence="2">NB-ARC domain-containing protein</fullName>
    </recommendedName>
</protein>
<dbReference type="OrthoDB" id="690125at2759"/>
<evidence type="ECO:0000256" key="1">
    <source>
        <dbReference type="SAM" id="MobiDB-lite"/>
    </source>
</evidence>
<dbReference type="SUPFAM" id="SSF52540">
    <property type="entry name" value="P-loop containing nucleoside triphosphate hydrolases"/>
    <property type="match status" value="1"/>
</dbReference>
<dbReference type="GO" id="GO:0043531">
    <property type="term" value="F:ADP binding"/>
    <property type="evidence" value="ECO:0007669"/>
    <property type="project" value="InterPro"/>
</dbReference>
<dbReference type="Gene3D" id="3.40.50.300">
    <property type="entry name" value="P-loop containing nucleotide triphosphate hydrolases"/>
    <property type="match status" value="1"/>
</dbReference>
<evidence type="ECO:0000313" key="4">
    <source>
        <dbReference type="Proteomes" id="UP000604825"/>
    </source>
</evidence>